<evidence type="ECO:0000256" key="14">
    <source>
        <dbReference type="ARBA" id="ARBA00062710"/>
    </source>
</evidence>
<dbReference type="PANTHER" id="PTHR12787">
    <property type="entry name" value="RIBOSOMAL RNA-PROCESSING PROTEIN 8"/>
    <property type="match status" value="1"/>
</dbReference>
<dbReference type="GO" id="GO:0005730">
    <property type="term" value="C:nucleolus"/>
    <property type="evidence" value="ECO:0007669"/>
    <property type="project" value="UniProtKB-SubCell"/>
</dbReference>
<evidence type="ECO:0000256" key="4">
    <source>
        <dbReference type="ARBA" id="ARBA00022491"/>
    </source>
</evidence>
<evidence type="ECO:0000256" key="5">
    <source>
        <dbReference type="ARBA" id="ARBA00022552"/>
    </source>
</evidence>
<dbReference type="GO" id="GO:0008168">
    <property type="term" value="F:methyltransferase activity"/>
    <property type="evidence" value="ECO:0007669"/>
    <property type="project" value="UniProtKB-KW"/>
</dbReference>
<keyword evidence="11" id="KW-0804">Transcription</keyword>
<evidence type="ECO:0000256" key="11">
    <source>
        <dbReference type="ARBA" id="ARBA00023163"/>
    </source>
</evidence>
<evidence type="ECO:0000256" key="9">
    <source>
        <dbReference type="ARBA" id="ARBA00022853"/>
    </source>
</evidence>
<keyword evidence="5 15" id="KW-0698">rRNA processing</keyword>
<protein>
    <recommendedName>
        <fullName evidence="3 15">Ribosomal RNA-processing protein 8</fullName>
        <ecNumber evidence="15">2.1.1.-</ecNumber>
    </recommendedName>
</protein>
<keyword evidence="10" id="KW-0805">Transcription regulation</keyword>
<dbReference type="AlphaFoldDB" id="A0A6P7P8B7"/>
<feature type="compositionally biased region" description="Basic and acidic residues" evidence="16">
    <location>
        <begin position="56"/>
        <end position="65"/>
    </location>
</feature>
<dbReference type="GO" id="GO:0046015">
    <property type="term" value="P:regulation of transcription by glucose"/>
    <property type="evidence" value="ECO:0007669"/>
    <property type="project" value="TreeGrafter"/>
</dbReference>
<evidence type="ECO:0000256" key="15">
    <source>
        <dbReference type="RuleBase" id="RU365074"/>
    </source>
</evidence>
<evidence type="ECO:0000256" key="7">
    <source>
        <dbReference type="ARBA" id="ARBA00022679"/>
    </source>
</evidence>
<comment type="function">
    <text evidence="13">Essential component of the eNoSC (energy-dependent nucleolar silencing) complex, a complex that mediates silencing of rDNA in response to intracellular energy status and acts by recruiting histone-modifying enzymes. The eNoSC complex is able to sense the energy status of cell: upon glucose starvation, elevation of NAD(+)/NADP(+) ratio activates SIRT1, leading to histone H3 deacetylation followed by dimethylation of H3 at 'Lys-9' (H3K9me2) by SUV39H1 and the formation of silent chromatin in the rDNA locus. In the complex, RRP8 binds to H3K9me2 and probably acts as a methyltransferase. Its substrates are however unknown.</text>
</comment>
<organism evidence="17 18">
    <name type="scientific">Betta splendens</name>
    <name type="common">Siamese fighting fish</name>
    <dbReference type="NCBI Taxonomy" id="158456"/>
    <lineage>
        <taxon>Eukaryota</taxon>
        <taxon>Metazoa</taxon>
        <taxon>Chordata</taxon>
        <taxon>Craniata</taxon>
        <taxon>Vertebrata</taxon>
        <taxon>Euteleostomi</taxon>
        <taxon>Actinopterygii</taxon>
        <taxon>Neopterygii</taxon>
        <taxon>Teleostei</taxon>
        <taxon>Neoteleostei</taxon>
        <taxon>Acanthomorphata</taxon>
        <taxon>Anabantaria</taxon>
        <taxon>Anabantiformes</taxon>
        <taxon>Anabantoidei</taxon>
        <taxon>Osphronemidae</taxon>
        <taxon>Betta</taxon>
    </lineage>
</organism>
<dbReference type="GO" id="GO:0032259">
    <property type="term" value="P:methylation"/>
    <property type="evidence" value="ECO:0007669"/>
    <property type="project" value="UniProtKB-KW"/>
</dbReference>
<dbReference type="Gene3D" id="1.10.10.2150">
    <property type="entry name" value="Ribosomal RNA-processing protein 8, N-terminal domain"/>
    <property type="match status" value="1"/>
</dbReference>
<dbReference type="GO" id="GO:0042149">
    <property type="term" value="P:cellular response to glucose starvation"/>
    <property type="evidence" value="ECO:0007669"/>
    <property type="project" value="TreeGrafter"/>
</dbReference>
<dbReference type="EC" id="2.1.1.-" evidence="15"/>
<comment type="subcellular location">
    <subcellularLocation>
        <location evidence="1 15">Nucleus</location>
        <location evidence="1 15">Nucleolus</location>
    </subcellularLocation>
</comment>
<evidence type="ECO:0000256" key="2">
    <source>
        <dbReference type="ARBA" id="ARBA00006301"/>
    </source>
</evidence>
<dbReference type="GO" id="GO:0006364">
    <property type="term" value="P:rRNA processing"/>
    <property type="evidence" value="ECO:0007669"/>
    <property type="project" value="UniProtKB-UniRule"/>
</dbReference>
<dbReference type="CDD" id="cd02440">
    <property type="entry name" value="AdoMet_MTases"/>
    <property type="match status" value="1"/>
</dbReference>
<evidence type="ECO:0000313" key="17">
    <source>
        <dbReference type="Proteomes" id="UP000515150"/>
    </source>
</evidence>
<dbReference type="InterPro" id="IPR029063">
    <property type="entry name" value="SAM-dependent_MTases_sf"/>
</dbReference>
<reference evidence="18" key="1">
    <citation type="submission" date="2025-08" db="UniProtKB">
        <authorList>
            <consortium name="RefSeq"/>
        </authorList>
    </citation>
    <scope>IDENTIFICATION</scope>
</reference>
<feature type="compositionally biased region" description="Basic and acidic residues" evidence="16">
    <location>
        <begin position="212"/>
        <end position="264"/>
    </location>
</feature>
<dbReference type="SUPFAM" id="SSF53335">
    <property type="entry name" value="S-adenosyl-L-methionine-dependent methyltransferases"/>
    <property type="match status" value="1"/>
</dbReference>
<dbReference type="Proteomes" id="UP000515150">
    <property type="component" value="Chromosome 13"/>
</dbReference>
<keyword evidence="6 15" id="KW-0489">Methyltransferase</keyword>
<dbReference type="GO" id="GO:0033553">
    <property type="term" value="C:rDNA heterochromatin"/>
    <property type="evidence" value="ECO:0007669"/>
    <property type="project" value="TreeGrafter"/>
</dbReference>
<feature type="region of interest" description="Disordered" evidence="16">
    <location>
        <begin position="1"/>
        <end position="331"/>
    </location>
</feature>
<dbReference type="RefSeq" id="XP_029026448.1">
    <property type="nucleotide sequence ID" value="XM_029170615.3"/>
</dbReference>
<evidence type="ECO:0000256" key="13">
    <source>
        <dbReference type="ARBA" id="ARBA00057870"/>
    </source>
</evidence>
<dbReference type="InterPro" id="IPR042036">
    <property type="entry name" value="RRP8_N"/>
</dbReference>
<dbReference type="Pfam" id="PF05148">
    <property type="entry name" value="Methyltransf_8"/>
    <property type="match status" value="1"/>
</dbReference>
<gene>
    <name evidence="18" type="primary">rrp8</name>
</gene>
<keyword evidence="4" id="KW-0678">Repressor</keyword>
<feature type="compositionally biased region" description="Acidic residues" evidence="16">
    <location>
        <begin position="1"/>
        <end position="13"/>
    </location>
</feature>
<evidence type="ECO:0000256" key="8">
    <source>
        <dbReference type="ARBA" id="ARBA00022691"/>
    </source>
</evidence>
<sequence>MFNEDEDWNDEQDAQVLSETVLKNSQKTISAGVKPKAVGKKSLLRTLQTLGAVPEWKSDSHKQSSDSEAEAPPSHSKKRKKRRKKREHAETSAEQQDNGGLEEKPEAKKKKKDNTSGAPKTNGTSADDATKSANMEVNEMENIKKLSRQQWKNKMKNKRKCKNKYRENEPEEKVHKMESVSKQGTNDEVKTDVNSKNSSKKTNQTAAKKQKKDNECKPQKLSKEDTQALREEKQQIHKEKTKNSGKAEKFVKSFPDESKLKADAAEVEITDDQQRAKGLTTELSKKQSQKRDKLRKMLHSHKAEQQQQEDEPAAPENKPQQTQPASFRSRMEQRLESARFRYINEVLYSTSSGEAKRMFKQDPQAFSIYHRGYTAQVQKWPTNPVDAIISYIGQKPPSLVVADFGCGDCKIARSVTNKVHSFDLAATCELVTVCDMANVPLADASVDIAVFCLSLMGTNLADFISEANRVLKMGGVLKISEVASRFENVRSFLSALAKLGFKTVSKDTDNTHFYSFEFVKTGNCPKSIKKSGLQLKACVYKRR</sequence>
<evidence type="ECO:0000256" key="10">
    <source>
        <dbReference type="ARBA" id="ARBA00023015"/>
    </source>
</evidence>
<keyword evidence="7 15" id="KW-0808">Transferase</keyword>
<evidence type="ECO:0000256" key="6">
    <source>
        <dbReference type="ARBA" id="ARBA00022603"/>
    </source>
</evidence>
<dbReference type="GeneID" id="114867714"/>
<name>A0A6P7P8B7_BETSP</name>
<keyword evidence="12 15" id="KW-0539">Nucleus</keyword>
<feature type="compositionally biased region" description="Basic residues" evidence="16">
    <location>
        <begin position="75"/>
        <end position="86"/>
    </location>
</feature>
<dbReference type="FunFam" id="1.10.10.2150:FF:000001">
    <property type="entry name" value="Ribosomal RNA-processing protein 8"/>
    <property type="match status" value="1"/>
</dbReference>
<keyword evidence="8 15" id="KW-0949">S-adenosyl-L-methionine</keyword>
<comment type="function">
    <text evidence="15">Probable methyltransferase required to silence rDNA.</text>
</comment>
<dbReference type="GO" id="GO:0005677">
    <property type="term" value="C:chromatin silencing complex"/>
    <property type="evidence" value="ECO:0007669"/>
    <property type="project" value="TreeGrafter"/>
</dbReference>
<comment type="subunit">
    <text evidence="14">Component of the eNoSC complex, composed of SIRT1, SUV39H1 and RRP8.</text>
</comment>
<feature type="compositionally biased region" description="Basic and acidic residues" evidence="16">
    <location>
        <begin position="164"/>
        <end position="193"/>
    </location>
</feature>
<proteinExistence type="inferred from homology"/>
<comment type="similarity">
    <text evidence="2 15">Belongs to the methyltransferase superfamily. RRP8 family.</text>
</comment>
<evidence type="ECO:0000256" key="12">
    <source>
        <dbReference type="ARBA" id="ARBA00023242"/>
    </source>
</evidence>
<dbReference type="GO" id="GO:0000183">
    <property type="term" value="P:rDNA heterochromatin formation"/>
    <property type="evidence" value="ECO:0007669"/>
    <property type="project" value="TreeGrafter"/>
</dbReference>
<evidence type="ECO:0000256" key="16">
    <source>
        <dbReference type="SAM" id="MobiDB-lite"/>
    </source>
</evidence>
<evidence type="ECO:0000313" key="18">
    <source>
        <dbReference type="RefSeq" id="XP_029026448.1"/>
    </source>
</evidence>
<evidence type="ECO:0000256" key="3">
    <source>
        <dbReference type="ARBA" id="ARBA00020203"/>
    </source>
</evidence>
<feature type="compositionally biased region" description="Polar residues" evidence="16">
    <location>
        <begin position="115"/>
        <end position="135"/>
    </location>
</feature>
<dbReference type="CTD" id="23378"/>
<feature type="compositionally biased region" description="Basic residues" evidence="16">
    <location>
        <begin position="145"/>
        <end position="163"/>
    </location>
</feature>
<dbReference type="InterPro" id="IPR007823">
    <property type="entry name" value="RRP8"/>
</dbReference>
<keyword evidence="17" id="KW-1185">Reference proteome</keyword>
<evidence type="ECO:0000256" key="1">
    <source>
        <dbReference type="ARBA" id="ARBA00004604"/>
    </source>
</evidence>
<dbReference type="FunFam" id="3.40.50.150:FF:000068">
    <property type="entry name" value="Ribosomal RNA-processing protein 8"/>
    <property type="match status" value="1"/>
</dbReference>
<dbReference type="PANTHER" id="PTHR12787:SF0">
    <property type="entry name" value="RIBOSOMAL RNA-PROCESSING PROTEIN 8"/>
    <property type="match status" value="1"/>
</dbReference>
<dbReference type="Gene3D" id="3.40.50.150">
    <property type="entry name" value="Vaccinia Virus protein VP39"/>
    <property type="match status" value="1"/>
</dbReference>
<keyword evidence="9" id="KW-0156">Chromatin regulator</keyword>
<accession>A0A6P7P8B7</accession>
<feature type="compositionally biased region" description="Polar residues" evidence="16">
    <location>
        <begin position="15"/>
        <end position="29"/>
    </location>
</feature>